<protein>
    <submittedName>
        <fullName evidence="1">19761_t:CDS:1</fullName>
    </submittedName>
</protein>
<keyword evidence="2" id="KW-1185">Reference proteome</keyword>
<reference evidence="1" key="1">
    <citation type="submission" date="2021-06" db="EMBL/GenBank/DDBJ databases">
        <authorList>
            <person name="Kallberg Y."/>
            <person name="Tangrot J."/>
            <person name="Rosling A."/>
        </authorList>
    </citation>
    <scope>NUCLEOTIDE SEQUENCE</scope>
    <source>
        <strain evidence="1">MA461A</strain>
    </source>
</reference>
<organism evidence="1 2">
    <name type="scientific">Racocetra persica</name>
    <dbReference type="NCBI Taxonomy" id="160502"/>
    <lineage>
        <taxon>Eukaryota</taxon>
        <taxon>Fungi</taxon>
        <taxon>Fungi incertae sedis</taxon>
        <taxon>Mucoromycota</taxon>
        <taxon>Glomeromycotina</taxon>
        <taxon>Glomeromycetes</taxon>
        <taxon>Diversisporales</taxon>
        <taxon>Gigasporaceae</taxon>
        <taxon>Racocetra</taxon>
    </lineage>
</organism>
<dbReference type="Proteomes" id="UP000789920">
    <property type="component" value="Unassembled WGS sequence"/>
</dbReference>
<feature type="non-terminal residue" evidence="1">
    <location>
        <position position="1"/>
    </location>
</feature>
<feature type="non-terminal residue" evidence="1">
    <location>
        <position position="56"/>
    </location>
</feature>
<evidence type="ECO:0000313" key="1">
    <source>
        <dbReference type="EMBL" id="CAG8825834.1"/>
    </source>
</evidence>
<accession>A0ACA9S4W8</accession>
<comment type="caution">
    <text evidence="1">The sequence shown here is derived from an EMBL/GenBank/DDBJ whole genome shotgun (WGS) entry which is preliminary data.</text>
</comment>
<dbReference type="EMBL" id="CAJVQC010091150">
    <property type="protein sequence ID" value="CAG8825834.1"/>
    <property type="molecule type" value="Genomic_DNA"/>
</dbReference>
<name>A0ACA9S4W8_9GLOM</name>
<proteinExistence type="predicted"/>
<evidence type="ECO:0000313" key="2">
    <source>
        <dbReference type="Proteomes" id="UP000789920"/>
    </source>
</evidence>
<sequence>LLRMELCKIGLVNLFGYTVCTFSNAQKKKNSYRRTCASSERKIRKRDLPEVRRQIG</sequence>
<gene>
    <name evidence="1" type="ORF">RPERSI_LOCUS26588</name>
</gene>